<evidence type="ECO:0000256" key="3">
    <source>
        <dbReference type="SAM" id="MobiDB-lite"/>
    </source>
</evidence>
<keyword evidence="6" id="KW-1185">Reference proteome</keyword>
<dbReference type="SUPFAM" id="SSF46689">
    <property type="entry name" value="Homeodomain-like"/>
    <property type="match status" value="1"/>
</dbReference>
<reference evidence="6" key="1">
    <citation type="journal article" date="2019" name="Int. J. Syst. Evol. Microbiol.">
        <title>The Global Catalogue of Microorganisms (GCM) 10K type strain sequencing project: providing services to taxonomists for standard genome sequencing and annotation.</title>
        <authorList>
            <consortium name="The Broad Institute Genomics Platform"/>
            <consortium name="The Broad Institute Genome Sequencing Center for Infectious Disease"/>
            <person name="Wu L."/>
            <person name="Ma J."/>
        </authorList>
    </citation>
    <scope>NUCLEOTIDE SEQUENCE [LARGE SCALE GENOMIC DNA]</scope>
    <source>
        <strain evidence="6">CGMCC 1.19062</strain>
    </source>
</reference>
<evidence type="ECO:0000259" key="4">
    <source>
        <dbReference type="PROSITE" id="PS50977"/>
    </source>
</evidence>
<dbReference type="Gene3D" id="1.10.357.10">
    <property type="entry name" value="Tetracycline Repressor, domain 2"/>
    <property type="match status" value="1"/>
</dbReference>
<dbReference type="Proteomes" id="UP001597295">
    <property type="component" value="Unassembled WGS sequence"/>
</dbReference>
<name>A0ABW5DRQ9_9PROT</name>
<dbReference type="PANTHER" id="PTHR30328:SF54">
    <property type="entry name" value="HTH-TYPE TRANSCRIPTIONAL REPRESSOR SCO4008"/>
    <property type="match status" value="1"/>
</dbReference>
<protein>
    <submittedName>
        <fullName evidence="5">TetR/AcrR family transcriptional regulator</fullName>
    </submittedName>
</protein>
<dbReference type="InterPro" id="IPR036271">
    <property type="entry name" value="Tet_transcr_reg_TetR-rel_C_sf"/>
</dbReference>
<evidence type="ECO:0000313" key="6">
    <source>
        <dbReference type="Proteomes" id="UP001597295"/>
    </source>
</evidence>
<keyword evidence="1 2" id="KW-0238">DNA-binding</keyword>
<dbReference type="InterPro" id="IPR050109">
    <property type="entry name" value="HTH-type_TetR-like_transc_reg"/>
</dbReference>
<dbReference type="EMBL" id="JBHUIP010000003">
    <property type="protein sequence ID" value="MFD2261970.1"/>
    <property type="molecule type" value="Genomic_DNA"/>
</dbReference>
<feature type="DNA-binding region" description="H-T-H motif" evidence="2">
    <location>
        <begin position="44"/>
        <end position="63"/>
    </location>
</feature>
<dbReference type="SUPFAM" id="SSF48498">
    <property type="entry name" value="Tetracyclin repressor-like, C-terminal domain"/>
    <property type="match status" value="1"/>
</dbReference>
<dbReference type="Gene3D" id="1.10.10.60">
    <property type="entry name" value="Homeodomain-like"/>
    <property type="match status" value="1"/>
</dbReference>
<dbReference type="Pfam" id="PF08362">
    <property type="entry name" value="TetR_C_3"/>
    <property type="match status" value="1"/>
</dbReference>
<dbReference type="RefSeq" id="WP_379874881.1">
    <property type="nucleotide sequence ID" value="NZ_JBHUIP010000003.1"/>
</dbReference>
<sequence>MEQSRTALPDDDTPSGRRGRKRSERDILIVAEEVFATYGLRGATTAMIAAKADIPKSNIHYYFSTKEALYRRVLEDIMEVWLDAAAFEEADDPREALANYIRLKLDHSRTRPHASRVWANEMLNGAPLIRDHLEQRLLLWVDAKAAIIDGWIAKGLLKPVDSRHLLFLIWSATQHYADFSIQVSLLLRKPALDAKDFSSIADFLVEMIANGVVPAAPFPVKRAF</sequence>
<comment type="caution">
    <text evidence="5">The sequence shown here is derived from an EMBL/GenBank/DDBJ whole genome shotgun (WGS) entry which is preliminary data.</text>
</comment>
<dbReference type="PRINTS" id="PR00455">
    <property type="entry name" value="HTHTETR"/>
</dbReference>
<dbReference type="PANTHER" id="PTHR30328">
    <property type="entry name" value="TRANSCRIPTIONAL REPRESSOR"/>
    <property type="match status" value="1"/>
</dbReference>
<accession>A0ABW5DRQ9</accession>
<gene>
    <name evidence="5" type="ORF">ACFSM5_03660</name>
</gene>
<evidence type="ECO:0000256" key="1">
    <source>
        <dbReference type="ARBA" id="ARBA00023125"/>
    </source>
</evidence>
<feature type="region of interest" description="Disordered" evidence="3">
    <location>
        <begin position="1"/>
        <end position="21"/>
    </location>
</feature>
<dbReference type="Pfam" id="PF00440">
    <property type="entry name" value="TetR_N"/>
    <property type="match status" value="1"/>
</dbReference>
<evidence type="ECO:0000313" key="5">
    <source>
        <dbReference type="EMBL" id="MFD2261970.1"/>
    </source>
</evidence>
<proteinExistence type="predicted"/>
<evidence type="ECO:0000256" key="2">
    <source>
        <dbReference type="PROSITE-ProRule" id="PRU00335"/>
    </source>
</evidence>
<dbReference type="PROSITE" id="PS50977">
    <property type="entry name" value="HTH_TETR_2"/>
    <property type="match status" value="1"/>
</dbReference>
<feature type="domain" description="HTH tetR-type" evidence="4">
    <location>
        <begin position="21"/>
        <end position="81"/>
    </location>
</feature>
<dbReference type="InterPro" id="IPR001647">
    <property type="entry name" value="HTH_TetR"/>
</dbReference>
<organism evidence="5 6">
    <name type="scientific">Lacibacterium aquatile</name>
    <dbReference type="NCBI Taxonomy" id="1168082"/>
    <lineage>
        <taxon>Bacteria</taxon>
        <taxon>Pseudomonadati</taxon>
        <taxon>Pseudomonadota</taxon>
        <taxon>Alphaproteobacteria</taxon>
        <taxon>Rhodospirillales</taxon>
        <taxon>Rhodospirillaceae</taxon>
    </lineage>
</organism>
<dbReference type="InterPro" id="IPR013573">
    <property type="entry name" value="Tscrpt_reg_YcdC_C"/>
</dbReference>
<dbReference type="InterPro" id="IPR009057">
    <property type="entry name" value="Homeodomain-like_sf"/>
</dbReference>